<dbReference type="InterPro" id="IPR000835">
    <property type="entry name" value="HTH_MarR-typ"/>
</dbReference>
<dbReference type="PRINTS" id="PR00598">
    <property type="entry name" value="HTHMARR"/>
</dbReference>
<dbReference type="Gene3D" id="1.10.10.10">
    <property type="entry name" value="Winged helix-like DNA-binding domain superfamily/Winged helix DNA-binding domain"/>
    <property type="match status" value="1"/>
</dbReference>
<feature type="domain" description="HTH marR-type" evidence="1">
    <location>
        <begin position="5"/>
        <end position="133"/>
    </location>
</feature>
<accession>A0A1V9A7K0</accession>
<dbReference type="SMART" id="SM00347">
    <property type="entry name" value="HTH_MARR"/>
    <property type="match status" value="1"/>
</dbReference>
<dbReference type="STRING" id="1962155.B1813_07970"/>
<dbReference type="InterPro" id="IPR036388">
    <property type="entry name" value="WH-like_DNA-bd_sf"/>
</dbReference>
<dbReference type="PANTHER" id="PTHR33164">
    <property type="entry name" value="TRANSCRIPTIONAL REGULATOR, MARR FAMILY"/>
    <property type="match status" value="1"/>
</dbReference>
<sequence length="133" mass="14926">MIELSRDVCWLAHQFTQRLDTHVRRVAEQVGLTASQVVALRELTGPLTARELASRMSCEPSNATFVIDRLEEQRLVERRPHPTDRRSKQVVLTGDGARLRTVVLDLLGNGSPLITLEPGERESLHALLRKLVG</sequence>
<evidence type="ECO:0000259" key="1">
    <source>
        <dbReference type="PROSITE" id="PS50995"/>
    </source>
</evidence>
<dbReference type="InterPro" id="IPR039422">
    <property type="entry name" value="MarR/SlyA-like"/>
</dbReference>
<protein>
    <submittedName>
        <fullName evidence="2">MarR family transcriptional regulator</fullName>
    </submittedName>
</protein>
<dbReference type="PANTHER" id="PTHR33164:SF99">
    <property type="entry name" value="MARR FAMILY REGULATORY PROTEIN"/>
    <property type="match status" value="1"/>
</dbReference>
<keyword evidence="3" id="KW-1185">Reference proteome</keyword>
<dbReference type="OrthoDB" id="4807076at2"/>
<evidence type="ECO:0000313" key="3">
    <source>
        <dbReference type="Proteomes" id="UP000192591"/>
    </source>
</evidence>
<dbReference type="Pfam" id="PF01047">
    <property type="entry name" value="MarR"/>
    <property type="match status" value="1"/>
</dbReference>
<dbReference type="InterPro" id="IPR036390">
    <property type="entry name" value="WH_DNA-bd_sf"/>
</dbReference>
<dbReference type="SUPFAM" id="SSF46785">
    <property type="entry name" value="Winged helix' DNA-binding domain"/>
    <property type="match status" value="1"/>
</dbReference>
<dbReference type="AlphaFoldDB" id="A0A1V9A7K0"/>
<organism evidence="2 3">
    <name type="scientific">Saccharomonospora piscinae</name>
    <dbReference type="NCBI Taxonomy" id="687388"/>
    <lineage>
        <taxon>Bacteria</taxon>
        <taxon>Bacillati</taxon>
        <taxon>Actinomycetota</taxon>
        <taxon>Actinomycetes</taxon>
        <taxon>Pseudonocardiales</taxon>
        <taxon>Pseudonocardiaceae</taxon>
        <taxon>Saccharomonospora</taxon>
    </lineage>
</organism>
<dbReference type="PROSITE" id="PS50995">
    <property type="entry name" value="HTH_MARR_2"/>
    <property type="match status" value="1"/>
</dbReference>
<gene>
    <name evidence="2" type="ORF">B1813_07970</name>
</gene>
<name>A0A1V9A7K0_SACPI</name>
<dbReference type="GO" id="GO:0003700">
    <property type="term" value="F:DNA-binding transcription factor activity"/>
    <property type="evidence" value="ECO:0007669"/>
    <property type="project" value="InterPro"/>
</dbReference>
<dbReference type="GO" id="GO:0006950">
    <property type="term" value="P:response to stress"/>
    <property type="evidence" value="ECO:0007669"/>
    <property type="project" value="TreeGrafter"/>
</dbReference>
<reference evidence="2 3" key="1">
    <citation type="submission" date="2017-02" db="EMBL/GenBank/DDBJ databases">
        <title>Draft genome of Saccharomonospora sp. 154.</title>
        <authorList>
            <person name="Alonso-Carmona G.S."/>
            <person name="De La Haba R."/>
            <person name="Vera-Gargallo B."/>
            <person name="Sandoval-Trujillo A.H."/>
            <person name="Ramirez-Duran N."/>
            <person name="Ventosa A."/>
        </authorList>
    </citation>
    <scope>NUCLEOTIDE SEQUENCE [LARGE SCALE GENOMIC DNA]</scope>
    <source>
        <strain evidence="2 3">LRS4.154</strain>
    </source>
</reference>
<evidence type="ECO:0000313" key="2">
    <source>
        <dbReference type="EMBL" id="OQO93109.1"/>
    </source>
</evidence>
<proteinExistence type="predicted"/>
<comment type="caution">
    <text evidence="2">The sequence shown here is derived from an EMBL/GenBank/DDBJ whole genome shotgun (WGS) entry which is preliminary data.</text>
</comment>
<dbReference type="EMBL" id="MWIH01000005">
    <property type="protein sequence ID" value="OQO93109.1"/>
    <property type="molecule type" value="Genomic_DNA"/>
</dbReference>
<dbReference type="Proteomes" id="UP000192591">
    <property type="component" value="Unassembled WGS sequence"/>
</dbReference>